<dbReference type="GO" id="GO:0016020">
    <property type="term" value="C:membrane"/>
    <property type="evidence" value="ECO:0007669"/>
    <property type="project" value="InterPro"/>
</dbReference>
<dbReference type="PRINTS" id="PR00103">
    <property type="entry name" value="CAMPKINASE"/>
</dbReference>
<evidence type="ECO:0000256" key="2">
    <source>
        <dbReference type="ARBA" id="ARBA00022729"/>
    </source>
</evidence>
<dbReference type="Gene3D" id="2.60.120.10">
    <property type="entry name" value="Jelly Rolls"/>
    <property type="match status" value="1"/>
</dbReference>
<dbReference type="InterPro" id="IPR018490">
    <property type="entry name" value="cNMP-bd_dom_sf"/>
</dbReference>
<dbReference type="SUPFAM" id="SSF51206">
    <property type="entry name" value="cAMP-binding domain-like"/>
    <property type="match status" value="1"/>
</dbReference>
<name>A0A9D5Q4V9_9BACT</name>
<evidence type="ECO:0000313" key="6">
    <source>
        <dbReference type="Proteomes" id="UP000649604"/>
    </source>
</evidence>
<comment type="caution">
    <text evidence="5">The sequence shown here is derived from an EMBL/GenBank/DDBJ whole genome shotgun (WGS) entry which is preliminary data.</text>
</comment>
<dbReference type="InterPro" id="IPR036734">
    <property type="entry name" value="Neur_chan_lig-bd_sf"/>
</dbReference>
<evidence type="ECO:0000259" key="4">
    <source>
        <dbReference type="PROSITE" id="PS50042"/>
    </source>
</evidence>
<keyword evidence="3" id="KW-0472">Membrane</keyword>
<dbReference type="GO" id="GO:0005230">
    <property type="term" value="F:extracellular ligand-gated monoatomic ion channel activity"/>
    <property type="evidence" value="ECO:0007669"/>
    <property type="project" value="InterPro"/>
</dbReference>
<dbReference type="InterPro" id="IPR028082">
    <property type="entry name" value="Peripla_BP_I"/>
</dbReference>
<dbReference type="CDD" id="cd00038">
    <property type="entry name" value="CAP_ED"/>
    <property type="match status" value="1"/>
</dbReference>
<dbReference type="Pfam" id="PF00027">
    <property type="entry name" value="cNMP_binding"/>
    <property type="match status" value="1"/>
</dbReference>
<feature type="transmembrane region" description="Helical" evidence="3">
    <location>
        <begin position="629"/>
        <end position="647"/>
    </location>
</feature>
<dbReference type="InterPro" id="IPR028081">
    <property type="entry name" value="Leu-bd"/>
</dbReference>
<feature type="domain" description="Cyclic nucleotide-binding" evidence="4">
    <location>
        <begin position="720"/>
        <end position="841"/>
    </location>
</feature>
<keyword evidence="3" id="KW-1133">Transmembrane helix</keyword>
<sequence length="880" mass="98954">MKKNIVLILLLLVVLGGVSFLAWRAYLLPWLTQDTVTIAVVGPMSGPDKVYGEAILKGIRLYLETSQAQDALQHKTIDLQIFDDRSDVRTAVEVATHIAEETNSVLVLGHEYSSTSFAAGKVYKRAGIPAITGTATAESVTEDNDWYFRTIPTNKFQADFTANYIKYALQRDAVSIIFENGDYGASLAASFEQTAQKLDLTIVRKWEFNPDDATLETHLQRIITNIQSLDDPGVLFFATYETNAAKIITAIHRPDNPHTIIGADALSDDLIIKALQAYPREQETPGYYSDGIYVVTPLFIDVASESAQTFRRAYRAKYYEDPSWDAAYYYDAAAVAIAAIAQSDLQGEDYIHSNRRKIRQALTKFYHPDNAVKGATGNIYFDNNGNVRRPFAIGKYEHQIFLPAFTQYQTLSDVSNQMTNFFDLALTGDVILANGQMMRQVQIVRTGIAIHDITQVDLSQGLYTIDCSLWFRFQGDLDVANLTFADAVSPVHLDSPILDQQDGDTTTQIYRFTATFKHNLLFHAYPFDWHTLPIRFHHTTLTRDQLIYVPDVVPPPASLQAQMDANASHILDLPGWQIIDISSYQDAISKVSTLGNPKYFHQEHQIIYSQISVHVDIQRETLTFALKQFAPLLLMILVAGAALGFPSDYIGVRTLLVLLALIATAAYHISVLIRLPVAYLTPLEYALFGVYVVLALEMLTVTSMYAFYRRKLTLVQAIYLFQPLSDKIKVALSRKMRKHRYKKPGQIILRQGERGDSLFVIIQGEVAVWVRFKDGTFLEIARMHAGDFLGEMALLTDEKRNATIISTTPVFLGEITKADILPLLKRHPQMLQTMSEVLARRMIQREVEKGQSVDEDARFAEIIDKISQTFKGTDTQASDT</sequence>
<proteinExistence type="inferred from homology"/>
<gene>
    <name evidence="5" type="ORF">GF339_03880</name>
</gene>
<dbReference type="SMART" id="SM00100">
    <property type="entry name" value="cNMP"/>
    <property type="match status" value="1"/>
</dbReference>
<comment type="similarity">
    <text evidence="1">Belongs to the leucine-binding protein family.</text>
</comment>
<dbReference type="SUPFAM" id="SSF53822">
    <property type="entry name" value="Periplasmic binding protein-like I"/>
    <property type="match status" value="1"/>
</dbReference>
<feature type="transmembrane region" description="Helical" evidence="3">
    <location>
        <begin position="685"/>
        <end position="708"/>
    </location>
</feature>
<reference evidence="5" key="1">
    <citation type="submission" date="2019-11" db="EMBL/GenBank/DDBJ databases">
        <title>Microbial mats filling the niche in hypersaline microbial mats.</title>
        <authorList>
            <person name="Wong H.L."/>
            <person name="Macleod F.I."/>
            <person name="White R.A. III"/>
            <person name="Burns B.P."/>
        </authorList>
    </citation>
    <scope>NUCLEOTIDE SEQUENCE</scope>
    <source>
        <strain evidence="5">Rbin_158</strain>
    </source>
</reference>
<dbReference type="Proteomes" id="UP000649604">
    <property type="component" value="Unassembled WGS sequence"/>
</dbReference>
<evidence type="ECO:0000256" key="1">
    <source>
        <dbReference type="ARBA" id="ARBA00010062"/>
    </source>
</evidence>
<dbReference type="PANTHER" id="PTHR47151:SF2">
    <property type="entry name" value="AMINO ACID BINDING PROTEIN"/>
    <property type="match status" value="1"/>
</dbReference>
<feature type="transmembrane region" description="Helical" evidence="3">
    <location>
        <begin position="654"/>
        <end position="673"/>
    </location>
</feature>
<keyword evidence="3" id="KW-0812">Transmembrane</keyword>
<dbReference type="AlphaFoldDB" id="A0A9D5Q4V9"/>
<dbReference type="EMBL" id="WJJP01000117">
    <property type="protein sequence ID" value="MBD3323698.1"/>
    <property type="molecule type" value="Genomic_DNA"/>
</dbReference>
<organism evidence="5 6">
    <name type="scientific">candidate division KSB3 bacterium</name>
    <dbReference type="NCBI Taxonomy" id="2044937"/>
    <lineage>
        <taxon>Bacteria</taxon>
        <taxon>candidate division KSB3</taxon>
    </lineage>
</organism>
<accession>A0A9D5Q4V9</accession>
<evidence type="ECO:0000313" key="5">
    <source>
        <dbReference type="EMBL" id="MBD3323698.1"/>
    </source>
</evidence>
<dbReference type="Gene3D" id="3.40.50.2300">
    <property type="match status" value="2"/>
</dbReference>
<dbReference type="Gene3D" id="2.70.170.10">
    <property type="entry name" value="Neurotransmitter-gated ion-channel ligand-binding domain"/>
    <property type="match status" value="1"/>
</dbReference>
<keyword evidence="2" id="KW-0732">Signal</keyword>
<dbReference type="Pfam" id="PF13458">
    <property type="entry name" value="Peripla_BP_6"/>
    <property type="match status" value="1"/>
</dbReference>
<dbReference type="PROSITE" id="PS50042">
    <property type="entry name" value="CNMP_BINDING_3"/>
    <property type="match status" value="1"/>
</dbReference>
<protein>
    <submittedName>
        <fullName evidence="5">ABC transporter substrate-binding protein</fullName>
    </submittedName>
</protein>
<dbReference type="InterPro" id="IPR000595">
    <property type="entry name" value="cNMP-bd_dom"/>
</dbReference>
<dbReference type="PANTHER" id="PTHR47151">
    <property type="entry name" value="LEU/ILE/VAL-BINDING ABC TRANSPORTER SUBUNIT"/>
    <property type="match status" value="1"/>
</dbReference>
<dbReference type="InterPro" id="IPR014710">
    <property type="entry name" value="RmlC-like_jellyroll"/>
</dbReference>
<evidence type="ECO:0000256" key="3">
    <source>
        <dbReference type="SAM" id="Phobius"/>
    </source>
</evidence>